<reference evidence="2" key="1">
    <citation type="submission" date="2018-05" db="EMBL/GenBank/DDBJ databases">
        <authorList>
            <person name="Lanie J.A."/>
            <person name="Ng W.-L."/>
            <person name="Kazmierczak K.M."/>
            <person name="Andrzejewski T.M."/>
            <person name="Davidsen T.M."/>
            <person name="Wayne K.J."/>
            <person name="Tettelin H."/>
            <person name="Glass J.I."/>
            <person name="Rusch D."/>
            <person name="Podicherti R."/>
            <person name="Tsui H.-C.T."/>
            <person name="Winkler M.E."/>
        </authorList>
    </citation>
    <scope>NUCLEOTIDE SEQUENCE</scope>
</reference>
<organism evidence="2">
    <name type="scientific">marine metagenome</name>
    <dbReference type="NCBI Taxonomy" id="408172"/>
    <lineage>
        <taxon>unclassified sequences</taxon>
        <taxon>metagenomes</taxon>
        <taxon>ecological metagenomes</taxon>
    </lineage>
</organism>
<name>A0A382DDX2_9ZZZZ</name>
<dbReference type="SUPFAM" id="SSF53850">
    <property type="entry name" value="Periplasmic binding protein-like II"/>
    <property type="match status" value="1"/>
</dbReference>
<evidence type="ECO:0000256" key="1">
    <source>
        <dbReference type="ARBA" id="ARBA00022729"/>
    </source>
</evidence>
<dbReference type="InterPro" id="IPR006059">
    <property type="entry name" value="SBP"/>
</dbReference>
<dbReference type="PANTHER" id="PTHR30222:SF2">
    <property type="entry name" value="ABC TRANSPORTER SUBSTRATE-BINDING PROTEIN"/>
    <property type="match status" value="1"/>
</dbReference>
<keyword evidence="1" id="KW-0732">Signal</keyword>
<gene>
    <name evidence="2" type="ORF">METZ01_LOCUS188697</name>
</gene>
<accession>A0A382DDX2</accession>
<dbReference type="Pfam" id="PF13416">
    <property type="entry name" value="SBP_bac_8"/>
    <property type="match status" value="1"/>
</dbReference>
<dbReference type="Gene3D" id="3.40.190.10">
    <property type="entry name" value="Periplasmic binding protein-like II"/>
    <property type="match status" value="2"/>
</dbReference>
<sequence length="367" mass="39575">MSKFFKTIIAFAFLSVLPYSASAEVTFVSWGGAYTESQIKAYGDTYSDPDSIIFEPYNGGLGEIRAQVESGNVAWDIVDVLPSEAITGCDEGLFEDLSDVAWAPAPDGTSMADDLAASGVTIMPPCCAPQIFWTYVAFYDPDNFPGNWGGAKPEGIADFFDVGKFPGKRGVHTWANAIVEMALVADGVAAGDVYGVLETAEGIDRAFAKLDTIKDHIIHWSAGSKPLELVKSGEVVMSLAYNGRIGAANMSEGENFEYIWEGQVIEQEYICLMNGAPNRDAAIDFMIHASSSESQAEQAKYITYGPMRASGIDIIAAGEPWFHTGVSVLDQMPNTPDKIAISVIGDPTWWADNGSEISERYGAWMGN</sequence>
<dbReference type="PANTHER" id="PTHR30222">
    <property type="entry name" value="SPERMIDINE/PUTRESCINE-BINDING PERIPLASMIC PROTEIN"/>
    <property type="match status" value="1"/>
</dbReference>
<proteinExistence type="predicted"/>
<dbReference type="EMBL" id="UINC01038599">
    <property type="protein sequence ID" value="SVB35843.1"/>
    <property type="molecule type" value="Genomic_DNA"/>
</dbReference>
<evidence type="ECO:0000313" key="2">
    <source>
        <dbReference type="EMBL" id="SVB35843.1"/>
    </source>
</evidence>
<protein>
    <recommendedName>
        <fullName evidence="3">ABC transporter substrate-binding protein</fullName>
    </recommendedName>
</protein>
<evidence type="ECO:0008006" key="3">
    <source>
        <dbReference type="Google" id="ProtNLM"/>
    </source>
</evidence>
<dbReference type="AlphaFoldDB" id="A0A382DDX2"/>